<dbReference type="STRING" id="75743.A0A401Q8Y9"/>
<keyword evidence="5" id="KW-1185">Reference proteome</keyword>
<organism evidence="4 5">
    <name type="scientific">Scyliorhinus torazame</name>
    <name type="common">Cloudy catshark</name>
    <name type="synonym">Catulus torazame</name>
    <dbReference type="NCBI Taxonomy" id="75743"/>
    <lineage>
        <taxon>Eukaryota</taxon>
        <taxon>Metazoa</taxon>
        <taxon>Chordata</taxon>
        <taxon>Craniata</taxon>
        <taxon>Vertebrata</taxon>
        <taxon>Chondrichthyes</taxon>
        <taxon>Elasmobranchii</taxon>
        <taxon>Galeomorphii</taxon>
        <taxon>Galeoidea</taxon>
        <taxon>Carcharhiniformes</taxon>
        <taxon>Scyliorhinidae</taxon>
        <taxon>Scyliorhinus</taxon>
    </lineage>
</organism>
<dbReference type="InterPro" id="IPR001507">
    <property type="entry name" value="ZP_dom"/>
</dbReference>
<dbReference type="PROSITE" id="PS51034">
    <property type="entry name" value="ZP_2"/>
    <property type="match status" value="1"/>
</dbReference>
<dbReference type="Proteomes" id="UP000288216">
    <property type="component" value="Unassembled WGS sequence"/>
</dbReference>
<feature type="region of interest" description="Disordered" evidence="2">
    <location>
        <begin position="92"/>
        <end position="117"/>
    </location>
</feature>
<sequence>CVKNEKTSILVNGEAPYAHFSFQAFRFIEHSDLPLSTFYLQCAARICEISVCPSLPAQHIFQMSTGRKDGGKYSEVFQEGLHKIQVAQICSTAQSRRRRKAHGPEMRDTNSSPTTVTSVPIITRTRNSE</sequence>
<evidence type="ECO:0000259" key="3">
    <source>
        <dbReference type="PROSITE" id="PS51034"/>
    </source>
</evidence>
<protein>
    <recommendedName>
        <fullName evidence="3">ZP domain-containing protein</fullName>
    </recommendedName>
</protein>
<reference evidence="4 5" key="1">
    <citation type="journal article" date="2018" name="Nat. Ecol. Evol.">
        <title>Shark genomes provide insights into elasmobranch evolution and the origin of vertebrates.</title>
        <authorList>
            <person name="Hara Y"/>
            <person name="Yamaguchi K"/>
            <person name="Onimaru K"/>
            <person name="Kadota M"/>
            <person name="Koyanagi M"/>
            <person name="Keeley SD"/>
            <person name="Tatsumi K"/>
            <person name="Tanaka K"/>
            <person name="Motone F"/>
            <person name="Kageyama Y"/>
            <person name="Nozu R"/>
            <person name="Adachi N"/>
            <person name="Nishimura O"/>
            <person name="Nakagawa R"/>
            <person name="Tanegashima C"/>
            <person name="Kiyatake I"/>
            <person name="Matsumoto R"/>
            <person name="Murakumo K"/>
            <person name="Nishida K"/>
            <person name="Terakita A"/>
            <person name="Kuratani S"/>
            <person name="Sato K"/>
            <person name="Hyodo S Kuraku.S."/>
        </authorList>
    </citation>
    <scope>NUCLEOTIDE SEQUENCE [LARGE SCALE GENOMIC DNA]</scope>
</reference>
<dbReference type="Gene3D" id="2.60.40.4100">
    <property type="entry name" value="Zona pellucida, ZP-C domain"/>
    <property type="match status" value="1"/>
</dbReference>
<dbReference type="InterPro" id="IPR042235">
    <property type="entry name" value="ZP-C_dom"/>
</dbReference>
<dbReference type="OrthoDB" id="9274484at2759"/>
<evidence type="ECO:0000313" key="4">
    <source>
        <dbReference type="EMBL" id="GCB81840.1"/>
    </source>
</evidence>
<evidence type="ECO:0000256" key="1">
    <source>
        <dbReference type="ARBA" id="ARBA00023157"/>
    </source>
</evidence>
<evidence type="ECO:0000313" key="5">
    <source>
        <dbReference type="Proteomes" id="UP000288216"/>
    </source>
</evidence>
<evidence type="ECO:0000256" key="2">
    <source>
        <dbReference type="SAM" id="MobiDB-lite"/>
    </source>
</evidence>
<gene>
    <name evidence="4" type="ORF">scyTo_0022242</name>
</gene>
<dbReference type="EMBL" id="BFAA01021759">
    <property type="protein sequence ID" value="GCB81840.1"/>
    <property type="molecule type" value="Genomic_DNA"/>
</dbReference>
<accession>A0A401Q8Y9</accession>
<comment type="caution">
    <text evidence="4">The sequence shown here is derived from an EMBL/GenBank/DDBJ whole genome shotgun (WGS) entry which is preliminary data.</text>
</comment>
<dbReference type="InterPro" id="IPR055355">
    <property type="entry name" value="ZP-C"/>
</dbReference>
<dbReference type="AlphaFoldDB" id="A0A401Q8Y9"/>
<proteinExistence type="predicted"/>
<feature type="non-terminal residue" evidence="4">
    <location>
        <position position="1"/>
    </location>
</feature>
<feature type="domain" description="ZP" evidence="3">
    <location>
        <begin position="1"/>
        <end position="64"/>
    </location>
</feature>
<dbReference type="Pfam" id="PF00100">
    <property type="entry name" value="Zona_pellucida"/>
    <property type="match status" value="1"/>
</dbReference>
<keyword evidence="1" id="KW-1015">Disulfide bond</keyword>
<name>A0A401Q8Y9_SCYTO</name>